<dbReference type="InterPro" id="IPR050309">
    <property type="entry name" value="Type-B_Carboxylest/Lipase"/>
</dbReference>
<dbReference type="GO" id="GO:0016787">
    <property type="term" value="F:hydrolase activity"/>
    <property type="evidence" value="ECO:0007669"/>
    <property type="project" value="UniProtKB-KW"/>
</dbReference>
<dbReference type="Pfam" id="PF00135">
    <property type="entry name" value="COesterase"/>
    <property type="match status" value="1"/>
</dbReference>
<keyword evidence="6" id="KW-1185">Reference proteome</keyword>
<feature type="signal peptide" evidence="3">
    <location>
        <begin position="1"/>
        <end position="50"/>
    </location>
</feature>
<comment type="similarity">
    <text evidence="1 3">Belongs to the type-B carboxylesterase/lipase family.</text>
</comment>
<dbReference type="InterPro" id="IPR029058">
    <property type="entry name" value="AB_hydrolase_fold"/>
</dbReference>
<evidence type="ECO:0000256" key="1">
    <source>
        <dbReference type="ARBA" id="ARBA00005964"/>
    </source>
</evidence>
<evidence type="ECO:0000259" key="4">
    <source>
        <dbReference type="Pfam" id="PF00135"/>
    </source>
</evidence>
<dbReference type="InterPro" id="IPR002018">
    <property type="entry name" value="CarbesteraseB"/>
</dbReference>
<dbReference type="Proteomes" id="UP000483802">
    <property type="component" value="Unassembled WGS sequence"/>
</dbReference>
<dbReference type="PANTHER" id="PTHR11559">
    <property type="entry name" value="CARBOXYLESTERASE"/>
    <property type="match status" value="1"/>
</dbReference>
<evidence type="ECO:0000313" key="5">
    <source>
        <dbReference type="EMBL" id="MVO88528.1"/>
    </source>
</evidence>
<evidence type="ECO:0000256" key="3">
    <source>
        <dbReference type="RuleBase" id="RU361235"/>
    </source>
</evidence>
<dbReference type="SUPFAM" id="SSF53474">
    <property type="entry name" value="alpha/beta-Hydrolases"/>
    <property type="match status" value="1"/>
</dbReference>
<dbReference type="EC" id="3.1.1.-" evidence="3"/>
<sequence>MAGPATSCRRRCERHRLPFFLSSRRQPVRRRCLLGTAAGLAVSGSVPAWAGSAAAVPPGPAAGAGSAPVVVTTAGAVRGVREDGVAVFRGVPYARPPVGPLRFAPPLPPQPWPGVREAVAFAPPFVSPSARDGSEDALYANVWSPDTAGRSPVLVYVHGGAWRHNSATRPTYDGARLAHRGDLVVVTFNYRLGCFGWGLHEGFGAGDAAANWGLQDQAALLRWVHDNAPAFGGDPDRIVVCGTSAGGSSAWQLALHPRTRPLISRLVPISTAHVWTPLAGLTPADSRTTYEGVARRLGTTVGGLRERGALEVLDAWEERFAGAPGQRPVASGRFFRGPVPDGRWMRGYDHRLPTPDLPMLVINTRTEGSFFTDRTAPAPATPGQLRSMARQFLLLGTEEVPVALLEGALAAYRDAALADGLPHDPFTLYTELYGDGLFRGQILRLAARRARESGHPLYHMDFAHPVRPPGHGTPHEATSPFLFATHGSAQNAPVFGDGPLEREVAAAFIDLVASFAHTGRPQSPTAPAWPRFTPAEPRSLVLGGDRVAHVATTPKLRQLHFWDRADWLPRT</sequence>
<protein>
    <recommendedName>
        <fullName evidence="3">Carboxylic ester hydrolase</fullName>
        <ecNumber evidence="3">3.1.1.-</ecNumber>
    </recommendedName>
</protein>
<feature type="chain" id="PRO_5027133140" description="Carboxylic ester hydrolase" evidence="3">
    <location>
        <begin position="51"/>
        <end position="571"/>
    </location>
</feature>
<keyword evidence="2 3" id="KW-0378">Hydrolase</keyword>
<dbReference type="Gene3D" id="3.40.50.1820">
    <property type="entry name" value="alpha/beta hydrolase"/>
    <property type="match status" value="1"/>
</dbReference>
<organism evidence="5 6">
    <name type="scientific">Streptomyces typhae</name>
    <dbReference type="NCBI Taxonomy" id="2681492"/>
    <lineage>
        <taxon>Bacteria</taxon>
        <taxon>Bacillati</taxon>
        <taxon>Actinomycetota</taxon>
        <taxon>Actinomycetes</taxon>
        <taxon>Kitasatosporales</taxon>
        <taxon>Streptomycetaceae</taxon>
        <taxon>Streptomyces</taxon>
    </lineage>
</organism>
<proteinExistence type="inferred from homology"/>
<dbReference type="PROSITE" id="PS51318">
    <property type="entry name" value="TAT"/>
    <property type="match status" value="1"/>
</dbReference>
<dbReference type="EMBL" id="WPNZ01000017">
    <property type="protein sequence ID" value="MVO88528.1"/>
    <property type="molecule type" value="Genomic_DNA"/>
</dbReference>
<dbReference type="AlphaFoldDB" id="A0A6L6X3Y9"/>
<reference evidence="5 6" key="1">
    <citation type="submission" date="2019-11" db="EMBL/GenBank/DDBJ databases">
        <title>Streptomyces typhae sp. nov., a novel endophytic actinomycete isolated from the root of cattail pollen (Typha angustifolia L.).</title>
        <authorList>
            <person name="Peng C."/>
        </authorList>
    </citation>
    <scope>NUCLEOTIDE SEQUENCE [LARGE SCALE GENOMIC DNA]</scope>
    <source>
        <strain evidence="6">p1417</strain>
    </source>
</reference>
<name>A0A6L6X3Y9_9ACTN</name>
<dbReference type="PROSITE" id="PS00122">
    <property type="entry name" value="CARBOXYLESTERASE_B_1"/>
    <property type="match status" value="1"/>
</dbReference>
<keyword evidence="3" id="KW-0732">Signal</keyword>
<evidence type="ECO:0000313" key="6">
    <source>
        <dbReference type="Proteomes" id="UP000483802"/>
    </source>
</evidence>
<comment type="caution">
    <text evidence="5">The sequence shown here is derived from an EMBL/GenBank/DDBJ whole genome shotgun (WGS) entry which is preliminary data.</text>
</comment>
<gene>
    <name evidence="5" type="ORF">GPA10_28140</name>
</gene>
<accession>A0A6L6X3Y9</accession>
<dbReference type="InterPro" id="IPR019826">
    <property type="entry name" value="Carboxylesterase_B_AS"/>
</dbReference>
<evidence type="ECO:0000256" key="2">
    <source>
        <dbReference type="ARBA" id="ARBA00022801"/>
    </source>
</evidence>
<dbReference type="InterPro" id="IPR006311">
    <property type="entry name" value="TAT_signal"/>
</dbReference>
<feature type="domain" description="Carboxylesterase type B" evidence="4">
    <location>
        <begin position="67"/>
        <end position="562"/>
    </location>
</feature>